<evidence type="ECO:0000256" key="11">
    <source>
        <dbReference type="SAM" id="Phobius"/>
    </source>
</evidence>
<comment type="subcellular location">
    <subcellularLocation>
        <location evidence="1">Cell membrane</location>
        <topology evidence="1">Multi-pass membrane protein</topology>
    </subcellularLocation>
</comment>
<dbReference type="CDD" id="cd06225">
    <property type="entry name" value="HAMP"/>
    <property type="match status" value="1"/>
</dbReference>
<evidence type="ECO:0000256" key="4">
    <source>
        <dbReference type="ARBA" id="ARBA00022500"/>
    </source>
</evidence>
<feature type="domain" description="Methyl-accepting transducer" evidence="12">
    <location>
        <begin position="375"/>
        <end position="625"/>
    </location>
</feature>
<keyword evidence="8 10" id="KW-0807">Transducer</keyword>
<dbReference type="CDD" id="cd12912">
    <property type="entry name" value="PDC2_MCP_like"/>
    <property type="match status" value="1"/>
</dbReference>
<feature type="transmembrane region" description="Helical" evidence="11">
    <location>
        <begin position="281"/>
        <end position="303"/>
    </location>
</feature>
<evidence type="ECO:0000256" key="9">
    <source>
        <dbReference type="ARBA" id="ARBA00029447"/>
    </source>
</evidence>
<keyword evidence="7 11" id="KW-0472">Membrane</keyword>
<proteinExistence type="inferred from homology"/>
<dbReference type="SMART" id="SM00304">
    <property type="entry name" value="HAMP"/>
    <property type="match status" value="2"/>
</dbReference>
<keyword evidence="5 11" id="KW-0812">Transmembrane</keyword>
<comment type="similarity">
    <text evidence="9">Belongs to the methyl-accepting chemotaxis (MCP) protein family.</text>
</comment>
<dbReference type="InterPro" id="IPR003660">
    <property type="entry name" value="HAMP_dom"/>
</dbReference>
<dbReference type="SMART" id="SM00283">
    <property type="entry name" value="MA"/>
    <property type="match status" value="1"/>
</dbReference>
<dbReference type="CDD" id="cd18773">
    <property type="entry name" value="PDC1_HK_sensor"/>
    <property type="match status" value="1"/>
</dbReference>
<dbReference type="PROSITE" id="PS50885">
    <property type="entry name" value="HAMP"/>
    <property type="match status" value="1"/>
</dbReference>
<dbReference type="InterPro" id="IPR029151">
    <property type="entry name" value="Sensor-like_sf"/>
</dbReference>
<keyword evidence="15" id="KW-1185">Reference proteome</keyword>
<keyword evidence="6 11" id="KW-1133">Transmembrane helix</keyword>
<keyword evidence="4" id="KW-0145">Chemotaxis</keyword>
<feature type="transmembrane region" description="Helical" evidence="11">
    <location>
        <begin position="17"/>
        <end position="37"/>
    </location>
</feature>
<sequence length="661" mass="71841">MNIIRNLFAKQTIGKKLLFPFFAIFIIAGVAIGGISYTETKDSLEKEILRNAKVNVDVLENVISRDIENKFNDLNIMTATIGKSTYETEEGMLAIKVDFDKYIKLHSEIQSVYTGGENGTFAMMPMQQLPSGYNHKERPWYKQAMEKPGEIIITDPYKDAVTGDTVITLAKKTTDGSGVVAIDFNVKSIKKLASQVKVGKEGYVSIFTGDKKVIVHPTLKPGTVVDEDFMNTVYKKTEGILSYTYQGQERKMTFQTDENTGWKIIGTMYDKEVSDAAGPTLFKILIVIGASVVIGGVGIYLLIMTVTRPLKRLLASSQKISEGDLTETIVVRSSDEVGQLATSFNEMAQSLRTLISQINTSAGMVAASSEELTASVIQANETTQQITHAMEQVSSGVEHQTKSVAAGMELLQEVTNGIQRVSEGSAVISESSVYTKQKAQSGGTMVKETVTQMQSIHRSVHESDAVIGLLNEKSKQIGAILEAIKGIADQTNLLALNAAIEAARAGEHGRGFAIVADEVRKLAEQSASSSNEIGKLINEIQQDVHLTVSTMKQVNNEVQSGLQIALQTEQSFEEILKSTETIATQVEGMVITVQRMTMDSINLEAAVNEIAAAANENASGTQRIASASEEQSASIKEMNDASIALSEMAEELQNMIGRFKI</sequence>
<dbReference type="InterPro" id="IPR004089">
    <property type="entry name" value="MCPsignal_dom"/>
</dbReference>
<dbReference type="Gene3D" id="6.10.340.10">
    <property type="match status" value="1"/>
</dbReference>
<evidence type="ECO:0000313" key="14">
    <source>
        <dbReference type="EMBL" id="MDG5753538.1"/>
    </source>
</evidence>
<gene>
    <name evidence="14" type="ORF">P6P90_06055</name>
</gene>
<dbReference type="Pfam" id="PF00015">
    <property type="entry name" value="MCPsignal"/>
    <property type="match status" value="1"/>
</dbReference>
<dbReference type="PANTHER" id="PTHR32089">
    <property type="entry name" value="METHYL-ACCEPTING CHEMOTAXIS PROTEIN MCPB"/>
    <property type="match status" value="1"/>
</dbReference>
<keyword evidence="3" id="KW-0488">Methylation</keyword>
<evidence type="ECO:0000256" key="10">
    <source>
        <dbReference type="PROSITE-ProRule" id="PRU00284"/>
    </source>
</evidence>
<evidence type="ECO:0000259" key="13">
    <source>
        <dbReference type="PROSITE" id="PS50885"/>
    </source>
</evidence>
<evidence type="ECO:0000256" key="1">
    <source>
        <dbReference type="ARBA" id="ARBA00004651"/>
    </source>
</evidence>
<reference evidence="14 15" key="1">
    <citation type="submission" date="2023-04" db="EMBL/GenBank/DDBJ databases">
        <title>Ectobacillus antri isolated from activated sludge.</title>
        <authorList>
            <person name="Yan P."/>
            <person name="Liu X."/>
        </authorList>
    </citation>
    <scope>NUCLEOTIDE SEQUENCE [LARGE SCALE GENOMIC DNA]</scope>
    <source>
        <strain evidence="14 15">C18H</strain>
    </source>
</reference>
<dbReference type="Pfam" id="PF02743">
    <property type="entry name" value="dCache_1"/>
    <property type="match status" value="1"/>
</dbReference>
<evidence type="ECO:0000256" key="8">
    <source>
        <dbReference type="ARBA" id="ARBA00023224"/>
    </source>
</evidence>
<dbReference type="EMBL" id="JARULN010000003">
    <property type="protein sequence ID" value="MDG5753538.1"/>
    <property type="molecule type" value="Genomic_DNA"/>
</dbReference>
<evidence type="ECO:0000259" key="12">
    <source>
        <dbReference type="PROSITE" id="PS50111"/>
    </source>
</evidence>
<evidence type="ECO:0000256" key="2">
    <source>
        <dbReference type="ARBA" id="ARBA00022475"/>
    </source>
</evidence>
<dbReference type="PANTHER" id="PTHR32089:SF114">
    <property type="entry name" value="METHYL-ACCEPTING CHEMOTAXIS PROTEIN MCPB"/>
    <property type="match status" value="1"/>
</dbReference>
<dbReference type="Gene3D" id="3.30.450.20">
    <property type="entry name" value="PAS domain"/>
    <property type="match status" value="2"/>
</dbReference>
<dbReference type="SUPFAM" id="SSF103190">
    <property type="entry name" value="Sensory domain-like"/>
    <property type="match status" value="1"/>
</dbReference>
<keyword evidence="2" id="KW-1003">Cell membrane</keyword>
<feature type="domain" description="HAMP" evidence="13">
    <location>
        <begin position="304"/>
        <end position="356"/>
    </location>
</feature>
<dbReference type="Gene3D" id="1.10.287.950">
    <property type="entry name" value="Methyl-accepting chemotaxis protein"/>
    <property type="match status" value="1"/>
</dbReference>
<accession>A0ABT6H2Q5</accession>
<dbReference type="PROSITE" id="PS50111">
    <property type="entry name" value="CHEMOTAXIS_TRANSDUC_2"/>
    <property type="match status" value="1"/>
</dbReference>
<evidence type="ECO:0000256" key="5">
    <source>
        <dbReference type="ARBA" id="ARBA00022692"/>
    </source>
</evidence>
<evidence type="ECO:0000256" key="7">
    <source>
        <dbReference type="ARBA" id="ARBA00023136"/>
    </source>
</evidence>
<organism evidence="14 15">
    <name type="scientific">Ectobacillus antri</name>
    <dbReference type="NCBI Taxonomy" id="2486280"/>
    <lineage>
        <taxon>Bacteria</taxon>
        <taxon>Bacillati</taxon>
        <taxon>Bacillota</taxon>
        <taxon>Bacilli</taxon>
        <taxon>Bacillales</taxon>
        <taxon>Bacillaceae</taxon>
        <taxon>Ectobacillus</taxon>
    </lineage>
</organism>
<dbReference type="CDD" id="cd11386">
    <property type="entry name" value="MCP_signal"/>
    <property type="match status" value="1"/>
</dbReference>
<evidence type="ECO:0000256" key="6">
    <source>
        <dbReference type="ARBA" id="ARBA00022989"/>
    </source>
</evidence>
<dbReference type="SUPFAM" id="SSF58104">
    <property type="entry name" value="Methyl-accepting chemotaxis protein (MCP) signaling domain"/>
    <property type="match status" value="1"/>
</dbReference>
<evidence type="ECO:0000256" key="3">
    <source>
        <dbReference type="ARBA" id="ARBA00022481"/>
    </source>
</evidence>
<comment type="caution">
    <text evidence="14">The sequence shown here is derived from an EMBL/GenBank/DDBJ whole genome shotgun (WGS) entry which is preliminary data.</text>
</comment>
<dbReference type="InterPro" id="IPR033479">
    <property type="entry name" value="dCache_1"/>
</dbReference>
<dbReference type="Pfam" id="PF00672">
    <property type="entry name" value="HAMP"/>
    <property type="match status" value="1"/>
</dbReference>
<dbReference type="Proteomes" id="UP001218246">
    <property type="component" value="Unassembled WGS sequence"/>
</dbReference>
<protein>
    <submittedName>
        <fullName evidence="14">Methyl-accepting chemotaxis protein</fullName>
    </submittedName>
</protein>
<evidence type="ECO:0000313" key="15">
    <source>
        <dbReference type="Proteomes" id="UP001218246"/>
    </source>
</evidence>
<name>A0ABT6H2Q5_9BACI</name>